<name>A0A444MKJ1_9SPHI</name>
<dbReference type="Proteomes" id="UP000286701">
    <property type="component" value="Unassembled WGS sequence"/>
</dbReference>
<keyword evidence="1" id="KW-0732">Signal</keyword>
<gene>
    <name evidence="3" type="ORF">EPL05_18440</name>
</gene>
<feature type="domain" description="Thioredoxin" evidence="2">
    <location>
        <begin position="16"/>
        <end position="159"/>
    </location>
</feature>
<dbReference type="AlphaFoldDB" id="A0A444MKJ1"/>
<evidence type="ECO:0000259" key="2">
    <source>
        <dbReference type="PROSITE" id="PS51352"/>
    </source>
</evidence>
<dbReference type="InterPro" id="IPR013740">
    <property type="entry name" value="Redoxin"/>
</dbReference>
<dbReference type="RefSeq" id="WP_128535461.1">
    <property type="nucleotide sequence ID" value="NZ_SBIW01000008.1"/>
</dbReference>
<dbReference type="Gene3D" id="3.40.30.10">
    <property type="entry name" value="Glutaredoxin"/>
    <property type="match status" value="1"/>
</dbReference>
<organism evidence="3 4">
    <name type="scientific">Mucilaginibacter gilvus</name>
    <dbReference type="NCBI Taxonomy" id="2305909"/>
    <lineage>
        <taxon>Bacteria</taxon>
        <taxon>Pseudomonadati</taxon>
        <taxon>Bacteroidota</taxon>
        <taxon>Sphingobacteriia</taxon>
        <taxon>Sphingobacteriales</taxon>
        <taxon>Sphingobacteriaceae</taxon>
        <taxon>Mucilaginibacter</taxon>
    </lineage>
</organism>
<feature type="signal peptide" evidence="1">
    <location>
        <begin position="1"/>
        <end position="18"/>
    </location>
</feature>
<dbReference type="PANTHER" id="PTHR42852">
    <property type="entry name" value="THIOL:DISULFIDE INTERCHANGE PROTEIN DSBE"/>
    <property type="match status" value="1"/>
</dbReference>
<accession>A0A444MKJ1</accession>
<dbReference type="OrthoDB" id="9815205at2"/>
<sequence>MYKILTFLTLCFNLPCMAQSELPAVKIKELSGKEVAFNTLLANGDTATVISFWATWCLPCITELETINDDLPGLKKATPFKILAISVDDARTTPKVRSFAAGKGWDFDFYTDANGDLKRALNINDIPYVMIIKKGIIVYQHTGYVPGNEEELYDKLKSL</sequence>
<comment type="caution">
    <text evidence="3">The sequence shown here is derived from an EMBL/GenBank/DDBJ whole genome shotgun (WGS) entry which is preliminary data.</text>
</comment>
<dbReference type="InterPro" id="IPR013766">
    <property type="entry name" value="Thioredoxin_domain"/>
</dbReference>
<dbReference type="InterPro" id="IPR036249">
    <property type="entry name" value="Thioredoxin-like_sf"/>
</dbReference>
<dbReference type="SUPFAM" id="SSF52833">
    <property type="entry name" value="Thioredoxin-like"/>
    <property type="match status" value="1"/>
</dbReference>
<keyword evidence="4" id="KW-1185">Reference proteome</keyword>
<dbReference type="GO" id="GO:0016491">
    <property type="term" value="F:oxidoreductase activity"/>
    <property type="evidence" value="ECO:0007669"/>
    <property type="project" value="InterPro"/>
</dbReference>
<dbReference type="CDD" id="cd02966">
    <property type="entry name" value="TlpA_like_family"/>
    <property type="match status" value="1"/>
</dbReference>
<dbReference type="PROSITE" id="PS51352">
    <property type="entry name" value="THIOREDOXIN_2"/>
    <property type="match status" value="1"/>
</dbReference>
<evidence type="ECO:0000313" key="4">
    <source>
        <dbReference type="Proteomes" id="UP000286701"/>
    </source>
</evidence>
<proteinExistence type="predicted"/>
<protein>
    <submittedName>
        <fullName evidence="3">Redoxin domain-containing protein</fullName>
    </submittedName>
</protein>
<feature type="chain" id="PRO_5019330463" evidence="1">
    <location>
        <begin position="19"/>
        <end position="159"/>
    </location>
</feature>
<evidence type="ECO:0000313" key="3">
    <source>
        <dbReference type="EMBL" id="RWY49389.1"/>
    </source>
</evidence>
<dbReference type="EMBL" id="SBIW01000008">
    <property type="protein sequence ID" value="RWY49389.1"/>
    <property type="molecule type" value="Genomic_DNA"/>
</dbReference>
<dbReference type="PANTHER" id="PTHR42852:SF17">
    <property type="entry name" value="THIOREDOXIN-LIKE PROTEIN HI_1115"/>
    <property type="match status" value="1"/>
</dbReference>
<evidence type="ECO:0000256" key="1">
    <source>
        <dbReference type="SAM" id="SignalP"/>
    </source>
</evidence>
<dbReference type="Pfam" id="PF08534">
    <property type="entry name" value="Redoxin"/>
    <property type="match status" value="1"/>
</dbReference>
<reference evidence="3 4" key="1">
    <citation type="submission" date="2019-01" db="EMBL/GenBank/DDBJ databases">
        <title>Mucilaginibacter antarcticum sp. nov., isolated from antarctic soil.</title>
        <authorList>
            <person name="Yan Y.-Q."/>
            <person name="Du Z.-J."/>
        </authorList>
    </citation>
    <scope>NUCLEOTIDE SEQUENCE [LARGE SCALE GENOMIC DNA]</scope>
    <source>
        <strain evidence="3 4">F01003</strain>
    </source>
</reference>
<dbReference type="InterPro" id="IPR050553">
    <property type="entry name" value="Thioredoxin_ResA/DsbE_sf"/>
</dbReference>